<sequence length="215" mass="24519">MSNSDRVFVDRAEKLARSFFEGDATGHDWYHTHRVRNTAVSLAEKEDADLFVCEMAALLHDVADDKFYDEPERGMQFVQSWLEKENVPKAAQIIKAIETVSFKGGTNRAPDTIEGRVVQDADRLDAIGATGIARCFMYAGAHQDPMHVPELPPRTNMTEKDYRTGKSTAINHFYEKLLTLKERMQTVTGKRMAQERHAFLETFLDTFADEWNGKK</sequence>
<protein>
    <submittedName>
        <fullName evidence="2">Phosphohydrolase</fullName>
    </submittedName>
</protein>
<comment type="caution">
    <text evidence="2">The sequence shown here is derived from an EMBL/GenBank/DDBJ whole genome shotgun (WGS) entry which is preliminary data.</text>
</comment>
<keyword evidence="3" id="KW-1185">Reference proteome</keyword>
<dbReference type="InterPro" id="IPR006674">
    <property type="entry name" value="HD_domain"/>
</dbReference>
<dbReference type="CDD" id="cd00077">
    <property type="entry name" value="HDc"/>
    <property type="match status" value="1"/>
</dbReference>
<name>A0A2W0HBG7_9BACI</name>
<dbReference type="RefSeq" id="WP_110517964.1">
    <property type="nucleotide sequence ID" value="NZ_PDOF01000001.1"/>
</dbReference>
<evidence type="ECO:0000313" key="2">
    <source>
        <dbReference type="EMBL" id="PYZ98166.1"/>
    </source>
</evidence>
<dbReference type="Pfam" id="PF01966">
    <property type="entry name" value="HD"/>
    <property type="match status" value="1"/>
</dbReference>
<dbReference type="InterPro" id="IPR003607">
    <property type="entry name" value="HD/PDEase_dom"/>
</dbReference>
<dbReference type="SMART" id="SM00471">
    <property type="entry name" value="HDc"/>
    <property type="match status" value="1"/>
</dbReference>
<proteinExistence type="predicted"/>
<dbReference type="Gene3D" id="1.10.472.50">
    <property type="entry name" value="HD-domain/PDEase-like"/>
    <property type="match status" value="1"/>
</dbReference>
<keyword evidence="2" id="KW-0378">Hydrolase</keyword>
<evidence type="ECO:0000313" key="3">
    <source>
        <dbReference type="Proteomes" id="UP000248066"/>
    </source>
</evidence>
<dbReference type="SUPFAM" id="SSF109604">
    <property type="entry name" value="HD-domain/PDEase-like"/>
    <property type="match status" value="1"/>
</dbReference>
<dbReference type="Proteomes" id="UP000248066">
    <property type="component" value="Unassembled WGS sequence"/>
</dbReference>
<dbReference type="PROSITE" id="PS51831">
    <property type="entry name" value="HD"/>
    <property type="match status" value="1"/>
</dbReference>
<accession>A0A2W0HBG7</accession>
<reference evidence="2 3" key="1">
    <citation type="submission" date="2017-10" db="EMBL/GenBank/DDBJ databases">
        <title>Bacillus sp. nov., a halophilic bacterium isolated from a Yangshapao Lake.</title>
        <authorList>
            <person name="Wang H."/>
        </authorList>
    </citation>
    <scope>NUCLEOTIDE SEQUENCE [LARGE SCALE GENOMIC DNA]</scope>
    <source>
        <strain evidence="2 3">YSP-3</strain>
    </source>
</reference>
<dbReference type="Gene3D" id="1.20.58.1910">
    <property type="match status" value="1"/>
</dbReference>
<dbReference type="PANTHER" id="PTHR33594">
    <property type="entry name" value="SUPERFAMILY HYDROLASE, PUTATIVE (AFU_ORTHOLOGUE AFUA_1G03035)-RELATED"/>
    <property type="match status" value="1"/>
</dbReference>
<feature type="domain" description="HD" evidence="1">
    <location>
        <begin position="28"/>
        <end position="127"/>
    </location>
</feature>
<dbReference type="OrthoDB" id="9797344at2"/>
<gene>
    <name evidence="2" type="ORF">CR205_06105</name>
</gene>
<dbReference type="EMBL" id="PDOF01000001">
    <property type="protein sequence ID" value="PYZ98166.1"/>
    <property type="molecule type" value="Genomic_DNA"/>
</dbReference>
<organism evidence="2 3">
    <name type="scientific">Alteribacter lacisalsi</name>
    <dbReference type="NCBI Taxonomy" id="2045244"/>
    <lineage>
        <taxon>Bacteria</taxon>
        <taxon>Bacillati</taxon>
        <taxon>Bacillota</taxon>
        <taxon>Bacilli</taxon>
        <taxon>Bacillales</taxon>
        <taxon>Bacillaceae</taxon>
        <taxon>Alteribacter</taxon>
    </lineage>
</organism>
<dbReference type="GO" id="GO:0016787">
    <property type="term" value="F:hydrolase activity"/>
    <property type="evidence" value="ECO:0007669"/>
    <property type="project" value="UniProtKB-KW"/>
</dbReference>
<dbReference type="AlphaFoldDB" id="A0A2W0HBG7"/>
<evidence type="ECO:0000259" key="1">
    <source>
        <dbReference type="PROSITE" id="PS51831"/>
    </source>
</evidence>
<dbReference type="PANTHER" id="PTHR33594:SF1">
    <property type="entry name" value="HD_PDEASE DOMAIN-CONTAINING PROTEIN"/>
    <property type="match status" value="1"/>
</dbReference>